<dbReference type="SUPFAM" id="SSF51261">
    <property type="entry name" value="Duplicated hybrid motif"/>
    <property type="match status" value="1"/>
</dbReference>
<dbReference type="InterPro" id="IPR016047">
    <property type="entry name" value="M23ase_b-sheet_dom"/>
</dbReference>
<evidence type="ECO:0000313" key="4">
    <source>
        <dbReference type="Proteomes" id="UP000177416"/>
    </source>
</evidence>
<accession>A0A1F5ZS17</accession>
<dbReference type="CDD" id="cd12797">
    <property type="entry name" value="M23_peptidase"/>
    <property type="match status" value="1"/>
</dbReference>
<gene>
    <name evidence="3" type="ORF">A2875_02995</name>
</gene>
<evidence type="ECO:0000259" key="2">
    <source>
        <dbReference type="Pfam" id="PF01551"/>
    </source>
</evidence>
<dbReference type="Pfam" id="PF01551">
    <property type="entry name" value="Peptidase_M23"/>
    <property type="match status" value="1"/>
</dbReference>
<dbReference type="GO" id="GO:0004222">
    <property type="term" value="F:metalloendopeptidase activity"/>
    <property type="evidence" value="ECO:0007669"/>
    <property type="project" value="TreeGrafter"/>
</dbReference>
<dbReference type="InterPro" id="IPR011055">
    <property type="entry name" value="Dup_hybrid_motif"/>
</dbReference>
<name>A0A1F5ZS17_9BACT</name>
<comment type="caution">
    <text evidence="3">The sequence shown here is derived from an EMBL/GenBank/DDBJ whole genome shotgun (WGS) entry which is preliminary data.</text>
</comment>
<proteinExistence type="predicted"/>
<dbReference type="PANTHER" id="PTHR21666:SF270">
    <property type="entry name" value="MUREIN HYDROLASE ACTIVATOR ENVC"/>
    <property type="match status" value="1"/>
</dbReference>
<evidence type="ECO:0000313" key="3">
    <source>
        <dbReference type="EMBL" id="OGG14902.1"/>
    </source>
</evidence>
<keyword evidence="1" id="KW-0472">Membrane</keyword>
<dbReference type="Gene3D" id="2.70.70.10">
    <property type="entry name" value="Glucose Permease (Domain IIA)"/>
    <property type="match status" value="1"/>
</dbReference>
<sequence>MTRKKQNYILSASTKKIIYWLLVPYRGSNRISLILRKKIEATKLPQIIGVYLSGVAVFSAVLVPTATDFVANLEVSKATEETIIEIIPTDTKFQWPFTRFGLTTIFSTGHPGVDLTNPKGTPVYPIADGWVEWTIFSNWGYGNHVLVEHDDGMKSLYGHMSKIDVSPGQTVDKKTKLGEVGSTGWSTGNHLHLEIYQDGTPVNPLEVLPEIK</sequence>
<dbReference type="Proteomes" id="UP000177416">
    <property type="component" value="Unassembled WGS sequence"/>
</dbReference>
<dbReference type="PANTHER" id="PTHR21666">
    <property type="entry name" value="PEPTIDASE-RELATED"/>
    <property type="match status" value="1"/>
</dbReference>
<dbReference type="InterPro" id="IPR050570">
    <property type="entry name" value="Cell_wall_metabolism_enzyme"/>
</dbReference>
<protein>
    <recommendedName>
        <fullName evidence="2">M23ase beta-sheet core domain-containing protein</fullName>
    </recommendedName>
</protein>
<keyword evidence="1" id="KW-0812">Transmembrane</keyword>
<keyword evidence="1" id="KW-1133">Transmembrane helix</keyword>
<dbReference type="EMBL" id="MFJJ01000010">
    <property type="protein sequence ID" value="OGG14902.1"/>
    <property type="molecule type" value="Genomic_DNA"/>
</dbReference>
<feature type="domain" description="M23ase beta-sheet core" evidence="2">
    <location>
        <begin position="109"/>
        <end position="204"/>
    </location>
</feature>
<dbReference type="AlphaFoldDB" id="A0A1F5ZS17"/>
<feature type="transmembrane region" description="Helical" evidence="1">
    <location>
        <begin position="44"/>
        <end position="63"/>
    </location>
</feature>
<reference evidence="3 4" key="1">
    <citation type="journal article" date="2016" name="Nat. Commun.">
        <title>Thousands of microbial genomes shed light on interconnected biogeochemical processes in an aquifer system.</title>
        <authorList>
            <person name="Anantharaman K."/>
            <person name="Brown C.T."/>
            <person name="Hug L.A."/>
            <person name="Sharon I."/>
            <person name="Castelle C.J."/>
            <person name="Probst A.J."/>
            <person name="Thomas B.C."/>
            <person name="Singh A."/>
            <person name="Wilkins M.J."/>
            <person name="Karaoz U."/>
            <person name="Brodie E.L."/>
            <person name="Williams K.H."/>
            <person name="Hubbard S.S."/>
            <person name="Banfield J.F."/>
        </authorList>
    </citation>
    <scope>NUCLEOTIDE SEQUENCE [LARGE SCALE GENOMIC DNA]</scope>
</reference>
<evidence type="ECO:0000256" key="1">
    <source>
        <dbReference type="SAM" id="Phobius"/>
    </source>
</evidence>
<organism evidence="3 4">
    <name type="scientific">Candidatus Gottesmanbacteria bacterium RIFCSPHIGHO2_01_FULL_46_14</name>
    <dbReference type="NCBI Taxonomy" id="1798380"/>
    <lineage>
        <taxon>Bacteria</taxon>
        <taxon>Candidatus Gottesmaniibacteriota</taxon>
    </lineage>
</organism>